<dbReference type="EMBL" id="JABXWD010000118">
    <property type="protein sequence ID" value="MBV6341533.1"/>
    <property type="molecule type" value="Genomic_DNA"/>
</dbReference>
<name>A0ABS6RY31_9BACT</name>
<dbReference type="PANTHER" id="PTHR35024:SF4">
    <property type="entry name" value="POLYMER-FORMING CYTOSKELETAL PROTEIN"/>
    <property type="match status" value="1"/>
</dbReference>
<accession>A0ABS6RY31</accession>
<dbReference type="Pfam" id="PF04519">
    <property type="entry name" value="Bactofilin"/>
    <property type="match status" value="1"/>
</dbReference>
<dbReference type="Proteomes" id="UP001196980">
    <property type="component" value="Unassembled WGS sequence"/>
</dbReference>
<keyword evidence="3" id="KW-1185">Reference proteome</keyword>
<evidence type="ECO:0000256" key="1">
    <source>
        <dbReference type="ARBA" id="ARBA00044755"/>
    </source>
</evidence>
<reference evidence="2 3" key="1">
    <citation type="journal article" date="2020" name="J Geophys Res Biogeosci">
        <title>Magnetotaxis as an Adaptation to Enable Bacterial Shuttling of Microbial Sulfur and Sulfur Cycling Across Aquatic Oxic#Anoxic Interfaces.</title>
        <authorList>
            <person name="Li J."/>
            <person name="Liu P."/>
            <person name="Wang J."/>
            <person name="Roberts A.P."/>
            <person name="Pan Y."/>
        </authorList>
    </citation>
    <scope>NUCLEOTIDE SEQUENCE [LARGE SCALE GENOMIC DNA]</scope>
    <source>
        <strain evidence="2 3">MYR-1_YQ</strain>
    </source>
</reference>
<evidence type="ECO:0000313" key="3">
    <source>
        <dbReference type="Proteomes" id="UP001196980"/>
    </source>
</evidence>
<organism evidence="2 3">
    <name type="scientific">Candidatus Magnetobacterium casense</name>
    <dbReference type="NCBI Taxonomy" id="1455061"/>
    <lineage>
        <taxon>Bacteria</taxon>
        <taxon>Pseudomonadati</taxon>
        <taxon>Nitrospirota</taxon>
        <taxon>Thermodesulfovibrionia</taxon>
        <taxon>Thermodesulfovibrionales</taxon>
        <taxon>Candidatus Magnetobacteriaceae</taxon>
        <taxon>Candidatus Magnetobacterium</taxon>
    </lineage>
</organism>
<dbReference type="PANTHER" id="PTHR35024">
    <property type="entry name" value="HYPOTHETICAL CYTOSOLIC PROTEIN"/>
    <property type="match status" value="1"/>
</dbReference>
<proteinExistence type="inferred from homology"/>
<dbReference type="InterPro" id="IPR007607">
    <property type="entry name" value="BacA/B"/>
</dbReference>
<evidence type="ECO:0000313" key="2">
    <source>
        <dbReference type="EMBL" id="MBV6341533.1"/>
    </source>
</evidence>
<dbReference type="RefSeq" id="WP_218252167.1">
    <property type="nucleotide sequence ID" value="NZ_JABXWD010000118.1"/>
</dbReference>
<sequence>MMFGKKHDRIETLIGVSTQIKGTIELKGTLRLDGGFEGNVKADWVVVGEKGHLKGDIYANGVVVGGLVEGNIHARQYIEIMTKGKVFGDVYTSKFAILEGGLFEGHSKMQNNEVEGEISVSFKKEIE</sequence>
<gene>
    <name evidence="2" type="ORF">HWQ67_08040</name>
</gene>
<comment type="caution">
    <text evidence="2">The sequence shown here is derived from an EMBL/GenBank/DDBJ whole genome shotgun (WGS) entry which is preliminary data.</text>
</comment>
<comment type="similarity">
    <text evidence="1">Belongs to the bactofilin family.</text>
</comment>
<protein>
    <submittedName>
        <fullName evidence="2">Polymer-forming cytoskeletal protein</fullName>
    </submittedName>
</protein>